<comment type="caution">
    <text evidence="1">The sequence shown here is derived from an EMBL/GenBank/DDBJ whole genome shotgun (WGS) entry which is preliminary data.</text>
</comment>
<gene>
    <name evidence="1" type="ORF">GALL_424020</name>
</gene>
<proteinExistence type="predicted"/>
<dbReference type="Pfam" id="PF11390">
    <property type="entry name" value="FdsD"/>
    <property type="match status" value="1"/>
</dbReference>
<reference evidence="1" key="1">
    <citation type="submission" date="2016-10" db="EMBL/GenBank/DDBJ databases">
        <title>Sequence of Gallionella enrichment culture.</title>
        <authorList>
            <person name="Poehlein A."/>
            <person name="Muehling M."/>
            <person name="Daniel R."/>
        </authorList>
    </citation>
    <scope>NUCLEOTIDE SEQUENCE</scope>
</reference>
<accession>A0A1J5QEJ2</accession>
<evidence type="ECO:0000313" key="1">
    <source>
        <dbReference type="EMBL" id="OIQ75923.1"/>
    </source>
</evidence>
<dbReference type="AlphaFoldDB" id="A0A1J5QEJ2"/>
<organism evidence="1">
    <name type="scientific">mine drainage metagenome</name>
    <dbReference type="NCBI Taxonomy" id="410659"/>
    <lineage>
        <taxon>unclassified sequences</taxon>
        <taxon>metagenomes</taxon>
        <taxon>ecological metagenomes</taxon>
    </lineage>
</organism>
<protein>
    <submittedName>
        <fullName evidence="1">NADH-dependent formate dehydrogenase delta subunit FdsD</fullName>
    </submittedName>
</protein>
<dbReference type="InterPro" id="IPR021074">
    <property type="entry name" value="Formate_DH_dsu"/>
</dbReference>
<name>A0A1J5QEJ2_9ZZZZ</name>
<dbReference type="EMBL" id="MLJW01002015">
    <property type="protein sequence ID" value="OIQ75923.1"/>
    <property type="molecule type" value="Genomic_DNA"/>
</dbReference>
<sequence>MELGKLVRMANQIGEFFAAEPDVDAAQFGIAEHLRKFWAPSMRRELLDALDRPGEAEVLAPLVRDALQRHRDALQPRQAA</sequence>